<feature type="transmembrane region" description="Helical" evidence="5">
    <location>
        <begin position="50"/>
        <end position="66"/>
    </location>
</feature>
<reference evidence="7" key="1">
    <citation type="journal article" date="2019" name="Int. J. Syst. Evol. Microbiol.">
        <title>The Global Catalogue of Microorganisms (GCM) 10K type strain sequencing project: providing services to taxonomists for standard genome sequencing and annotation.</title>
        <authorList>
            <consortium name="The Broad Institute Genomics Platform"/>
            <consortium name="The Broad Institute Genome Sequencing Center for Infectious Disease"/>
            <person name="Wu L."/>
            <person name="Ma J."/>
        </authorList>
    </citation>
    <scope>NUCLEOTIDE SEQUENCE [LARGE SCALE GENOMIC DNA]</scope>
    <source>
        <strain evidence="7">CGMCC 4.7093</strain>
    </source>
</reference>
<evidence type="ECO:0000313" key="6">
    <source>
        <dbReference type="EMBL" id="MFC5061014.1"/>
    </source>
</evidence>
<dbReference type="EMBL" id="JBHSIV010000002">
    <property type="protein sequence ID" value="MFC5061014.1"/>
    <property type="molecule type" value="Genomic_DNA"/>
</dbReference>
<comment type="caution">
    <text evidence="6">The sequence shown here is derived from an EMBL/GenBank/DDBJ whole genome shotgun (WGS) entry which is preliminary data.</text>
</comment>
<evidence type="ECO:0000256" key="2">
    <source>
        <dbReference type="ARBA" id="ARBA00022692"/>
    </source>
</evidence>
<evidence type="ECO:0000256" key="5">
    <source>
        <dbReference type="RuleBase" id="RU363041"/>
    </source>
</evidence>
<evidence type="ECO:0000313" key="7">
    <source>
        <dbReference type="Proteomes" id="UP001595947"/>
    </source>
</evidence>
<evidence type="ECO:0000256" key="3">
    <source>
        <dbReference type="ARBA" id="ARBA00022989"/>
    </source>
</evidence>
<keyword evidence="7" id="KW-1185">Reference proteome</keyword>
<proteinExistence type="inferred from homology"/>
<keyword evidence="4 5" id="KW-0472">Membrane</keyword>
<comment type="subcellular location">
    <subcellularLocation>
        <location evidence="5">Cell membrane</location>
        <topology evidence="5">Multi-pass membrane protein</topology>
    </subcellularLocation>
    <subcellularLocation>
        <location evidence="1">Membrane</location>
        <topology evidence="1">Multi-pass membrane protein</topology>
    </subcellularLocation>
</comment>
<feature type="transmembrane region" description="Helical" evidence="5">
    <location>
        <begin position="208"/>
        <end position="225"/>
    </location>
</feature>
<feature type="transmembrane region" description="Helical" evidence="5">
    <location>
        <begin position="174"/>
        <end position="196"/>
    </location>
</feature>
<organism evidence="6 7">
    <name type="scientific">Actinomycetospora atypica</name>
    <dbReference type="NCBI Taxonomy" id="1290095"/>
    <lineage>
        <taxon>Bacteria</taxon>
        <taxon>Bacillati</taxon>
        <taxon>Actinomycetota</taxon>
        <taxon>Actinomycetes</taxon>
        <taxon>Pseudonocardiales</taxon>
        <taxon>Pseudonocardiaceae</taxon>
        <taxon>Actinomycetospora</taxon>
    </lineage>
</organism>
<dbReference type="Proteomes" id="UP001595947">
    <property type="component" value="Unassembled WGS sequence"/>
</dbReference>
<feature type="transmembrane region" description="Helical" evidence="5">
    <location>
        <begin position="101"/>
        <end position="120"/>
    </location>
</feature>
<keyword evidence="2 5" id="KW-0812">Transmembrane</keyword>
<sequence length="260" mass="25965">MESWLVVGFAAGLVIAAVTSPVGVSGAVFLLPVQLSVLAVPSPAITPTNLLFNVVSVPGAVVRYLRRGQVDRALTGALVAGTLPGVLAGSVLRVFVVPGPVVFRLLLGAFLVPLGVRLCLRSSGRRRRRDSPPGRVVLVVLGSLAGAIGGVYGIGGGSLLGPLLVGRGLPVSRVAPAALMTTLLTSVVGAGAYTVISVLVPGTGAEPEWALGLVCGLGGSIGGYLGARVQRSVSESALRVVLGVLAGALGLAYVIDALTG</sequence>
<evidence type="ECO:0000256" key="1">
    <source>
        <dbReference type="ARBA" id="ARBA00004141"/>
    </source>
</evidence>
<keyword evidence="3 5" id="KW-1133">Transmembrane helix</keyword>
<accession>A0ABV9YGB0</accession>
<evidence type="ECO:0000256" key="4">
    <source>
        <dbReference type="ARBA" id="ARBA00023136"/>
    </source>
</evidence>
<comment type="similarity">
    <text evidence="5">Belongs to the 4-toluene sulfonate uptake permease (TSUP) (TC 2.A.102) family.</text>
</comment>
<protein>
    <recommendedName>
        <fullName evidence="5">Probable membrane transporter protein</fullName>
    </recommendedName>
</protein>
<keyword evidence="5" id="KW-1003">Cell membrane</keyword>
<dbReference type="Pfam" id="PF01925">
    <property type="entry name" value="TauE"/>
    <property type="match status" value="1"/>
</dbReference>
<dbReference type="PANTHER" id="PTHR43483:SF3">
    <property type="entry name" value="MEMBRANE TRANSPORTER PROTEIN HI_0806-RELATED"/>
    <property type="match status" value="1"/>
</dbReference>
<name>A0ABV9YGB0_9PSEU</name>
<dbReference type="PANTHER" id="PTHR43483">
    <property type="entry name" value="MEMBRANE TRANSPORTER PROTEIN HI_0806-RELATED"/>
    <property type="match status" value="1"/>
</dbReference>
<dbReference type="InterPro" id="IPR002781">
    <property type="entry name" value="TM_pro_TauE-like"/>
</dbReference>
<gene>
    <name evidence="6" type="ORF">ACFPBZ_02260</name>
</gene>
<feature type="transmembrane region" description="Helical" evidence="5">
    <location>
        <begin position="73"/>
        <end position="95"/>
    </location>
</feature>
<dbReference type="RefSeq" id="WP_378034369.1">
    <property type="nucleotide sequence ID" value="NZ_JBHSIV010000002.1"/>
</dbReference>
<feature type="transmembrane region" description="Helical" evidence="5">
    <location>
        <begin position="132"/>
        <end position="154"/>
    </location>
</feature>
<feature type="transmembrane region" description="Helical" evidence="5">
    <location>
        <begin position="237"/>
        <end position="255"/>
    </location>
</feature>